<evidence type="ECO:0000313" key="4">
    <source>
        <dbReference type="Proteomes" id="UP000198716"/>
    </source>
</evidence>
<dbReference type="GO" id="GO:0005524">
    <property type="term" value="F:ATP binding"/>
    <property type="evidence" value="ECO:0007669"/>
    <property type="project" value="UniProtKB-KW"/>
</dbReference>
<sequence length="1032" mass="116419">MNAPHGEAAFEAAIEQALLDSGWLRGSTETYRADIALDMSEVFTFLGDTQPREWERLRAFYPDPDEAQRAFGKRLAEAIDQRGALDVLRHGVKDKGVLLKLAYFRPAHTVAEDALAEYRANRLTVVRQLHHSDKHPKDSLDLVLLLNGIPVATAELKNHLTGQSVEQAKHQYRQDRDPADTIFARRALVHFAVDPELVFVTTRLEGENTRFLPFNTGSEGPGVSGGGGNPPAEPGRYRTSYLWEKVWQPDNWLDLIRRFIHEQPDKSKQPNTRKAKAKQSETIFPRYHQWDAVLRMSRHVATHGPGNNYLVMHSAGSGKSNTIAWLAHRLSSLHTPGEQSELDPEAVRAGLGPNQQVFDKIVVVTDRTVLDRQLQHTINQFDHVVGVVGPIDGKKGGSKSAHVSHALHDPGVKIVITTLQTFPYVLDQVASTGQQRFALIVDEAHSSQSGDSSKDLKRVLLKLGSDDVDEDGDPLTASALARGRHPNMSYFAFTATPKPKTLELFGTPNELGNYEPFHVYSMRQAIDEGFILDVLRNYVTYKTYFRLATEQANENKEVEARKAKAHLVRFAELHPTSMRQRAELVVEHFREHTAKQLGGRAKAMVVTRSREHAVRLFLAIREYVETRGYTEPDSLVAISGSLSIDGAEYTETGLNGFGENELTGWFHYTRADDPNAAHNGRREYRLLVVADKYQTGFDEPLLTTMYVDKQLNGVAAVQTLSRLNRTHPLKSQDDIFVLDLANEAENIQAEFRKFHEHAVTPPTDPNLLYTAQHRVMHYALLVESEMRNFADAYFAAQQQATTDAQWQRAHADLYRFAEPAKERFAHYQEREPEEAEEFRAALRDYVRMYAFLAQVIPYRDTDLEQLYLFGKHLLNVLPRGEDGSVDIGKVDLTHLRISKTGEHDVRVEPEGEQVLPGFSGGGSGAAAEPEKVTLAELLAEFNERHGTNLGEHDMLADVERVIADGHVQAAALNNSEETFADVFDSRFQDKVIERGEDNTKFLQKFLDDQDARDDYIRLARRRAYEMIHREVA</sequence>
<accession>A0A1I1ZNH2</accession>
<protein>
    <submittedName>
        <fullName evidence="3">Type I restriction enzyme, R subunit</fullName>
    </submittedName>
</protein>
<evidence type="ECO:0000259" key="2">
    <source>
        <dbReference type="SMART" id="SM00487"/>
    </source>
</evidence>
<dbReference type="Gene3D" id="3.90.1570.50">
    <property type="match status" value="1"/>
</dbReference>
<dbReference type="PANTHER" id="PTHR42927">
    <property type="entry name" value="HELICASE SUPERFAMILY 1 AND 2 DOMAIN-CONTAINING PROTEIN"/>
    <property type="match status" value="1"/>
</dbReference>
<feature type="compositionally biased region" description="Gly residues" evidence="1">
    <location>
        <begin position="219"/>
        <end position="229"/>
    </location>
</feature>
<keyword evidence="4" id="KW-1185">Reference proteome</keyword>
<evidence type="ECO:0000313" key="3">
    <source>
        <dbReference type="EMBL" id="SFE33172.1"/>
    </source>
</evidence>
<dbReference type="Gene3D" id="3.40.50.300">
    <property type="entry name" value="P-loop containing nucleotide triphosphate hydrolases"/>
    <property type="match status" value="2"/>
</dbReference>
<dbReference type="Proteomes" id="UP000198716">
    <property type="component" value="Unassembled WGS sequence"/>
</dbReference>
<dbReference type="InterPro" id="IPR055180">
    <property type="entry name" value="HsdR_RecA-like_helicase_dom_2"/>
</dbReference>
<dbReference type="SUPFAM" id="SSF52540">
    <property type="entry name" value="P-loop containing nucleoside triphosphate hydrolases"/>
    <property type="match status" value="1"/>
</dbReference>
<dbReference type="InterPro" id="IPR027417">
    <property type="entry name" value="P-loop_NTPase"/>
</dbReference>
<dbReference type="RefSeq" id="WP_092928319.1">
    <property type="nucleotide sequence ID" value="NZ_FOMZ01000011.1"/>
</dbReference>
<dbReference type="GO" id="GO:0009035">
    <property type="term" value="F:type I site-specific deoxyribonuclease activity"/>
    <property type="evidence" value="ECO:0007669"/>
    <property type="project" value="UniProtKB-EC"/>
</dbReference>
<feature type="domain" description="Helicase ATP-binding" evidence="2">
    <location>
        <begin position="281"/>
        <end position="520"/>
    </location>
</feature>
<dbReference type="GO" id="GO:0003677">
    <property type="term" value="F:DNA binding"/>
    <property type="evidence" value="ECO:0007669"/>
    <property type="project" value="UniProtKB-KW"/>
</dbReference>
<reference evidence="4" key="1">
    <citation type="submission" date="2016-10" db="EMBL/GenBank/DDBJ databases">
        <authorList>
            <person name="Varghese N."/>
            <person name="Submissions S."/>
        </authorList>
    </citation>
    <scope>NUCLEOTIDE SEQUENCE [LARGE SCALE GENOMIC DNA]</scope>
    <source>
        <strain evidence="4">DSM 45004</strain>
    </source>
</reference>
<name>A0A1I1ZNH2_9ACTN</name>
<proteinExistence type="predicted"/>
<dbReference type="InterPro" id="IPR007409">
    <property type="entry name" value="Restrct_endonuc_type1_HsdR_N"/>
</dbReference>
<dbReference type="AlphaFoldDB" id="A0A1I1ZNH2"/>
<dbReference type="GO" id="GO:0009307">
    <property type="term" value="P:DNA restriction-modification system"/>
    <property type="evidence" value="ECO:0007669"/>
    <property type="project" value="UniProtKB-KW"/>
</dbReference>
<dbReference type="EMBL" id="FOMZ01000011">
    <property type="protein sequence ID" value="SFE33172.1"/>
    <property type="molecule type" value="Genomic_DNA"/>
</dbReference>
<dbReference type="InterPro" id="IPR014001">
    <property type="entry name" value="Helicase_ATP-bd"/>
</dbReference>
<feature type="region of interest" description="Disordered" evidence="1">
    <location>
        <begin position="211"/>
        <end position="233"/>
    </location>
</feature>
<dbReference type="Pfam" id="PF04313">
    <property type="entry name" value="HSDR_N"/>
    <property type="match status" value="1"/>
</dbReference>
<dbReference type="PANTHER" id="PTHR42927:SF1">
    <property type="entry name" value="HELICASE SUPERFAMILY 1 AND 2 DOMAIN-CONTAINING PROTEIN"/>
    <property type="match status" value="1"/>
</dbReference>
<evidence type="ECO:0000256" key="1">
    <source>
        <dbReference type="SAM" id="MobiDB-lite"/>
    </source>
</evidence>
<dbReference type="SMART" id="SM00487">
    <property type="entry name" value="DEXDc"/>
    <property type="match status" value="1"/>
</dbReference>
<dbReference type="InterPro" id="IPR040980">
    <property type="entry name" value="SWI2_SNF2"/>
</dbReference>
<dbReference type="Pfam" id="PF18766">
    <property type="entry name" value="SWI2_SNF2"/>
    <property type="match status" value="1"/>
</dbReference>
<gene>
    <name evidence="3" type="ORF">SAMN04487819_11159</name>
</gene>
<organism evidence="3 4">
    <name type="scientific">Actinopolyspora alba</name>
    <dbReference type="NCBI Taxonomy" id="673379"/>
    <lineage>
        <taxon>Bacteria</taxon>
        <taxon>Bacillati</taxon>
        <taxon>Actinomycetota</taxon>
        <taxon>Actinomycetes</taxon>
        <taxon>Actinopolysporales</taxon>
        <taxon>Actinopolysporaceae</taxon>
        <taxon>Actinopolyspora</taxon>
        <taxon>Actinopolyspora alba group</taxon>
    </lineage>
</organism>
<dbReference type="Pfam" id="PF22679">
    <property type="entry name" value="T1R_D3-like"/>
    <property type="match status" value="1"/>
</dbReference>